<dbReference type="InterPro" id="IPR043146">
    <property type="entry name" value="Penicillin_amidase_N_B-knob"/>
</dbReference>
<sequence length="815" mass="91103">MRLYKFVASLAITLALVYGLDHRWEVGGSPIPPLGRFLDPFQGFWHNLEPAAPHREASLSIPGLQAAVTVSFDSLNIPHIFAPDEASLYFAQGYITAQSRLWQMEFQTHAAAGRVSEITGPGPQNAVLDYDRGQRRLGLVFGAVKAQQAFEGNPQTRAMVEQYTAGINAYIQSLHYADLPFEYKLLHYAPEPWSNFKCALLLKSMAQSLNLDDKDMEMTTALKAFGLDNVELLYPDREAVSDPIVDKPGGWKFNPVTLDSVPSALPPELIGIKKLPHADPTTGSNNWAVSGSKTASGAPLLCSDPHLNLSLPSLWYCIQLSAPGVNTLGASLPGAPGVIIGCNDSVAWGETNAQRDLEDWFKITFQDKTHAKYMLDGNWVDTKKVVESFKVRGTEVFYDTVLYTHWGPVTYDETYHPESNQKYYAFRWISHDASNEFLAFYKLNRAHNYADYMAALDHYEAPAQNFVFASTAGDIAMRVQGKYPVRRALEGKFVMDGTRSANGWQAFIPFDQNVMDKNPARGFVSSANQIPADATYPYYITGNSFEAYRNRRINTLLAGMQHVTPADMMKMQTDNFNMPASEGLPYFLKALDSMKLSPTEKKARDLLASWNFINDKTSEGASYFECWFDHLTPMLWDEMTRIAISYPTTYQTLYLLKQNPALPFFDIQGTPEKETAKEVLQKAFVKSVAYVEAWKKEHGSARVDWGDYKDGYVGHIMRVPALGVHVKAGGNHDIINAHSRTHGPSWRMITSLEKSGVKMWGIYPGGQSGNPGSAHFKDMLQPWVDGQYFPIPFLRSSATQDQAISFTTQLNPVQP</sequence>
<dbReference type="EMBL" id="JAERRB010000009">
    <property type="protein sequence ID" value="MBL0744048.1"/>
    <property type="molecule type" value="Genomic_DNA"/>
</dbReference>
<dbReference type="RefSeq" id="WP_202013698.1">
    <property type="nucleotide sequence ID" value="NZ_JAERRB010000009.1"/>
</dbReference>
<dbReference type="Gene3D" id="2.30.120.10">
    <property type="match status" value="1"/>
</dbReference>
<dbReference type="CDD" id="cd03747">
    <property type="entry name" value="Ntn_PGA_like"/>
    <property type="match status" value="1"/>
</dbReference>
<evidence type="ECO:0000256" key="2">
    <source>
        <dbReference type="ARBA" id="ARBA00022801"/>
    </source>
</evidence>
<accession>A0ABS1KX44</accession>
<dbReference type="Gene3D" id="3.60.20.10">
    <property type="entry name" value="Glutamine Phosphoribosylpyrophosphate, subunit 1, domain 1"/>
    <property type="match status" value="1"/>
</dbReference>
<dbReference type="SUPFAM" id="SSF56235">
    <property type="entry name" value="N-terminal nucleophile aminohydrolases (Ntn hydrolases)"/>
    <property type="match status" value="1"/>
</dbReference>
<keyword evidence="3" id="KW-0865">Zymogen</keyword>
<dbReference type="InterPro" id="IPR014395">
    <property type="entry name" value="Pen/GL7ACA/AHL_acylase"/>
</dbReference>
<proteinExistence type="inferred from homology"/>
<evidence type="ECO:0000256" key="1">
    <source>
        <dbReference type="ARBA" id="ARBA00006586"/>
    </source>
</evidence>
<comment type="caution">
    <text evidence="4">The sequence shown here is derived from an EMBL/GenBank/DDBJ whole genome shotgun (WGS) entry which is preliminary data.</text>
</comment>
<evidence type="ECO:0000256" key="3">
    <source>
        <dbReference type="ARBA" id="ARBA00023145"/>
    </source>
</evidence>
<evidence type="ECO:0000313" key="4">
    <source>
        <dbReference type="EMBL" id="MBL0744048.1"/>
    </source>
</evidence>
<dbReference type="PANTHER" id="PTHR34218">
    <property type="entry name" value="PEPTIDASE S45 PENICILLIN AMIDASE"/>
    <property type="match status" value="1"/>
</dbReference>
<dbReference type="InterPro" id="IPR029055">
    <property type="entry name" value="Ntn_hydrolases_N"/>
</dbReference>
<gene>
    <name evidence="4" type="ORF">JI741_22635</name>
</gene>
<evidence type="ECO:0000313" key="5">
    <source>
        <dbReference type="Proteomes" id="UP000613030"/>
    </source>
</evidence>
<protein>
    <submittedName>
        <fullName evidence="4">Penicillin acylase family protein</fullName>
    </submittedName>
</protein>
<dbReference type="Proteomes" id="UP000613030">
    <property type="component" value="Unassembled WGS sequence"/>
</dbReference>
<name>A0ABS1KX44_9BACT</name>
<dbReference type="InterPro" id="IPR043147">
    <property type="entry name" value="Penicillin_amidase_A-knob"/>
</dbReference>
<reference evidence="4 5" key="1">
    <citation type="submission" date="2021-01" db="EMBL/GenBank/DDBJ databases">
        <title>Chryseolinea sp. Jin1 Genome sequencing and assembly.</title>
        <authorList>
            <person name="Kim I."/>
        </authorList>
    </citation>
    <scope>NUCLEOTIDE SEQUENCE [LARGE SCALE GENOMIC DNA]</scope>
    <source>
        <strain evidence="4 5">Jin1</strain>
    </source>
</reference>
<dbReference type="Gene3D" id="1.10.1400.10">
    <property type="match status" value="1"/>
</dbReference>
<keyword evidence="5" id="KW-1185">Reference proteome</keyword>
<dbReference type="Pfam" id="PF01804">
    <property type="entry name" value="Penicil_amidase"/>
    <property type="match status" value="1"/>
</dbReference>
<dbReference type="InterPro" id="IPR002692">
    <property type="entry name" value="S45"/>
</dbReference>
<keyword evidence="2" id="KW-0378">Hydrolase</keyword>
<dbReference type="InterPro" id="IPR023343">
    <property type="entry name" value="Penicillin_amidase_dom1"/>
</dbReference>
<comment type="similarity">
    <text evidence="1">Belongs to the peptidase S45 family.</text>
</comment>
<dbReference type="PIRSF" id="PIRSF001227">
    <property type="entry name" value="Pen_acylase"/>
    <property type="match status" value="1"/>
</dbReference>
<organism evidence="4 5">
    <name type="scientific">Chryseolinea lacunae</name>
    <dbReference type="NCBI Taxonomy" id="2801331"/>
    <lineage>
        <taxon>Bacteria</taxon>
        <taxon>Pseudomonadati</taxon>
        <taxon>Bacteroidota</taxon>
        <taxon>Cytophagia</taxon>
        <taxon>Cytophagales</taxon>
        <taxon>Fulvivirgaceae</taxon>
        <taxon>Chryseolinea</taxon>
    </lineage>
</organism>
<dbReference type="PANTHER" id="PTHR34218:SF4">
    <property type="entry name" value="ACYL-HOMOSERINE LACTONE ACYLASE QUIP"/>
    <property type="match status" value="1"/>
</dbReference>
<dbReference type="Gene3D" id="1.10.439.10">
    <property type="entry name" value="Penicillin Amidohydrolase, domain 1"/>
    <property type="match status" value="1"/>
</dbReference>